<dbReference type="GO" id="GO:0005737">
    <property type="term" value="C:cytoplasm"/>
    <property type="evidence" value="ECO:0007669"/>
    <property type="project" value="UniProtKB-SubCell"/>
</dbReference>
<dbReference type="PANTHER" id="PTHR21043:SF0">
    <property type="entry name" value="MITOCHONDRIAL ASSEMBLY OF RIBOSOMAL LARGE SUBUNIT PROTEIN 1"/>
    <property type="match status" value="1"/>
</dbReference>
<evidence type="ECO:0000313" key="4">
    <source>
        <dbReference type="Proteomes" id="UP000190460"/>
    </source>
</evidence>
<accession>A0A1T4W773</accession>
<evidence type="ECO:0000313" key="3">
    <source>
        <dbReference type="EMBL" id="SKA72561.1"/>
    </source>
</evidence>
<dbReference type="RefSeq" id="WP_078921593.1">
    <property type="nucleotide sequence ID" value="NZ_FUYB01000003.1"/>
</dbReference>
<comment type="similarity">
    <text evidence="1 2">Belongs to the Iojap/RsfS family.</text>
</comment>
<name>A0A1T4W773_9GAMM</name>
<comment type="subunit">
    <text evidence="2">Interacts with ribosomal protein uL14 (rplN).</text>
</comment>
<dbReference type="SUPFAM" id="SSF81301">
    <property type="entry name" value="Nucleotidyltransferase"/>
    <property type="match status" value="1"/>
</dbReference>
<keyword evidence="2" id="KW-0963">Cytoplasm</keyword>
<evidence type="ECO:0000256" key="1">
    <source>
        <dbReference type="ARBA" id="ARBA00010574"/>
    </source>
</evidence>
<comment type="subcellular location">
    <subcellularLocation>
        <location evidence="2">Cytoplasm</location>
    </subcellularLocation>
</comment>
<dbReference type="OrthoDB" id="9793681at2"/>
<comment type="function">
    <text evidence="2">Functions as a ribosomal silencing factor. Interacts with ribosomal protein uL14 (rplN), blocking formation of intersubunit bridge B8. Prevents association of the 30S and 50S ribosomal subunits and the formation of functional ribosomes, thus repressing translation.</text>
</comment>
<dbReference type="InterPro" id="IPR043519">
    <property type="entry name" value="NT_sf"/>
</dbReference>
<dbReference type="EMBL" id="FUYB01000003">
    <property type="protein sequence ID" value="SKA72561.1"/>
    <property type="molecule type" value="Genomic_DNA"/>
</dbReference>
<proteinExistence type="inferred from homology"/>
<dbReference type="GO" id="GO:0090071">
    <property type="term" value="P:negative regulation of ribosome biogenesis"/>
    <property type="evidence" value="ECO:0007669"/>
    <property type="project" value="UniProtKB-UniRule"/>
</dbReference>
<dbReference type="GO" id="GO:0017148">
    <property type="term" value="P:negative regulation of translation"/>
    <property type="evidence" value="ECO:0007669"/>
    <property type="project" value="UniProtKB-UniRule"/>
</dbReference>
<keyword evidence="4" id="KW-1185">Reference proteome</keyword>
<dbReference type="HAMAP" id="MF_01477">
    <property type="entry name" value="Iojap_RsfS"/>
    <property type="match status" value="1"/>
</dbReference>
<dbReference type="PANTHER" id="PTHR21043">
    <property type="entry name" value="IOJAP SUPERFAMILY ORTHOLOG"/>
    <property type="match status" value="1"/>
</dbReference>
<dbReference type="AlphaFoldDB" id="A0A1T4W773"/>
<dbReference type="Proteomes" id="UP000190460">
    <property type="component" value="Unassembled WGS sequence"/>
</dbReference>
<gene>
    <name evidence="2" type="primary">rsfS</name>
    <name evidence="3" type="ORF">SAMN02745130_01117</name>
</gene>
<dbReference type="Pfam" id="PF02410">
    <property type="entry name" value="RsfS"/>
    <property type="match status" value="1"/>
</dbReference>
<dbReference type="InterPro" id="IPR004394">
    <property type="entry name" value="Iojap/RsfS/C7orf30"/>
</dbReference>
<dbReference type="STRING" id="92487.SAMN02745130_01117"/>
<sequence length="119" mass="13047">MELEQLQTLVLSSLEDMKARDVTVLDVRGKSTITDVMIIASGTSSRHVKSLADSVAAKSKEAGHQPLGVEGERDSDWVLVDLDQIILHVMLPTARDFYNLEKLWGTGSEARNELRLGAA</sequence>
<protein>
    <recommendedName>
        <fullName evidence="2">Ribosomal silencing factor RsfS</fullName>
    </recommendedName>
</protein>
<keyword evidence="2" id="KW-0678">Repressor</keyword>
<keyword evidence="2" id="KW-0810">Translation regulation</keyword>
<dbReference type="GO" id="GO:0042256">
    <property type="term" value="P:cytosolic ribosome assembly"/>
    <property type="evidence" value="ECO:0007669"/>
    <property type="project" value="UniProtKB-UniRule"/>
</dbReference>
<dbReference type="GO" id="GO:0043023">
    <property type="term" value="F:ribosomal large subunit binding"/>
    <property type="evidence" value="ECO:0007669"/>
    <property type="project" value="TreeGrafter"/>
</dbReference>
<evidence type="ECO:0000256" key="2">
    <source>
        <dbReference type="HAMAP-Rule" id="MF_01477"/>
    </source>
</evidence>
<organism evidence="3 4">
    <name type="scientific">Thiothrix eikelboomii</name>
    <dbReference type="NCBI Taxonomy" id="92487"/>
    <lineage>
        <taxon>Bacteria</taxon>
        <taxon>Pseudomonadati</taxon>
        <taxon>Pseudomonadota</taxon>
        <taxon>Gammaproteobacteria</taxon>
        <taxon>Thiotrichales</taxon>
        <taxon>Thiotrichaceae</taxon>
        <taxon>Thiothrix</taxon>
    </lineage>
</organism>
<dbReference type="Gene3D" id="3.30.460.10">
    <property type="entry name" value="Beta Polymerase, domain 2"/>
    <property type="match status" value="1"/>
</dbReference>
<reference evidence="4" key="1">
    <citation type="submission" date="2017-02" db="EMBL/GenBank/DDBJ databases">
        <authorList>
            <person name="Varghese N."/>
            <person name="Submissions S."/>
        </authorList>
    </citation>
    <scope>NUCLEOTIDE SEQUENCE [LARGE SCALE GENOMIC DNA]</scope>
    <source>
        <strain evidence="4">ATCC 49788</strain>
    </source>
</reference>
<dbReference type="NCBIfam" id="TIGR00090">
    <property type="entry name" value="rsfS_iojap_ybeB"/>
    <property type="match status" value="1"/>
</dbReference>